<sequence>MQGGTDRGVSEVLGGILVFAILVSALGVYQSVAVPNANEDVELAHSQEIQGDMVELRNAVRRSASAGTGDTVGLRLGVNYPPRTLGLNPSSGSGTFRTTGPAAVVVANAQSDAADVGDVWNGTNRTYTTRAVAFTPEYNYYREAGTTRIEGTVAYNDFGDDGAVPLSGQRLVDGREITLVTLEGDLATSQATSLAVDVEPVSVSRSTVGVRNTSDPINVTVPTRVPEEVWVTDLLAGQLDDPGATTCADTRTDDPTDDDTDGAYVAQCVYDDSTTPANLTLTLEPGTTYRFDVARVSVGPSDEPEPTPEYITVVSGDGQSVPEGGTREVVFEVRDEYDNPVPDAELDVGLSPITQGSVSVNGRENATLSDVTTNDDGELVVTYDAPGEISSSPVSVDIRTTLADGFDGYDESGPGNATADIRVINASKINRTTTAFNPEIGLVLESTTFESGTTNLDITFNNTGSEGREITGIRYAFFFGESQNNNRAISPYAVLQSPNRNLTLSGSTESVSIVVPPGANRTLEFDVEIRNRSQEEIEQGDYFVFSVLIDGERRETYFVAPTAE</sequence>
<keyword evidence="1" id="KW-0472">Membrane</keyword>
<evidence type="ECO:0000256" key="1">
    <source>
        <dbReference type="SAM" id="Phobius"/>
    </source>
</evidence>
<dbReference type="RefSeq" id="WP_276233605.1">
    <property type="nucleotide sequence ID" value="NZ_CP119802.1"/>
</dbReference>
<keyword evidence="1" id="KW-0812">Transmembrane</keyword>
<organism evidence="2 3">
    <name type="scientific">Halosegnis marinus</name>
    <dbReference type="NCBI Taxonomy" id="3034023"/>
    <lineage>
        <taxon>Archaea</taxon>
        <taxon>Methanobacteriati</taxon>
        <taxon>Methanobacteriota</taxon>
        <taxon>Stenosarchaea group</taxon>
        <taxon>Halobacteria</taxon>
        <taxon>Halobacteriales</taxon>
        <taxon>Natronomonadaceae</taxon>
        <taxon>Halosegnis</taxon>
    </lineage>
</organism>
<name>A0ABD5ZPL2_9EURY</name>
<evidence type="ECO:0000313" key="3">
    <source>
        <dbReference type="Proteomes" id="UP001596398"/>
    </source>
</evidence>
<dbReference type="InterPro" id="IPR013783">
    <property type="entry name" value="Ig-like_fold"/>
</dbReference>
<feature type="transmembrane region" description="Helical" evidence="1">
    <location>
        <begin position="12"/>
        <end position="29"/>
    </location>
</feature>
<protein>
    <recommendedName>
        <fullName evidence="4">Big-1 domain-containing protein</fullName>
    </recommendedName>
</protein>
<dbReference type="Proteomes" id="UP001596398">
    <property type="component" value="Unassembled WGS sequence"/>
</dbReference>
<dbReference type="AlphaFoldDB" id="A0ABD5ZPL2"/>
<evidence type="ECO:0008006" key="4">
    <source>
        <dbReference type="Google" id="ProtNLM"/>
    </source>
</evidence>
<gene>
    <name evidence="2" type="ORF">ACFQJ4_09130</name>
</gene>
<dbReference type="EMBL" id="JBHTAP010000001">
    <property type="protein sequence ID" value="MFC7235474.1"/>
    <property type="molecule type" value="Genomic_DNA"/>
</dbReference>
<evidence type="ECO:0000313" key="2">
    <source>
        <dbReference type="EMBL" id="MFC7235474.1"/>
    </source>
</evidence>
<dbReference type="Gene3D" id="2.60.40.10">
    <property type="entry name" value="Immunoglobulins"/>
    <property type="match status" value="1"/>
</dbReference>
<accession>A0ABD5ZPL2</accession>
<keyword evidence="3" id="KW-1185">Reference proteome</keyword>
<comment type="caution">
    <text evidence="2">The sequence shown here is derived from an EMBL/GenBank/DDBJ whole genome shotgun (WGS) entry which is preliminary data.</text>
</comment>
<proteinExistence type="predicted"/>
<reference evidence="2 3" key="1">
    <citation type="journal article" date="2019" name="Int. J. Syst. Evol. Microbiol.">
        <title>The Global Catalogue of Microorganisms (GCM) 10K type strain sequencing project: providing services to taxonomists for standard genome sequencing and annotation.</title>
        <authorList>
            <consortium name="The Broad Institute Genomics Platform"/>
            <consortium name="The Broad Institute Genome Sequencing Center for Infectious Disease"/>
            <person name="Wu L."/>
            <person name="Ma J."/>
        </authorList>
    </citation>
    <scope>NUCLEOTIDE SEQUENCE [LARGE SCALE GENOMIC DNA]</scope>
    <source>
        <strain evidence="2 3">DT85</strain>
    </source>
</reference>
<keyword evidence="1" id="KW-1133">Transmembrane helix</keyword>
<dbReference type="GeneID" id="79267168"/>